<organism evidence="1">
    <name type="scientific">marine sediment metagenome</name>
    <dbReference type="NCBI Taxonomy" id="412755"/>
    <lineage>
        <taxon>unclassified sequences</taxon>
        <taxon>metagenomes</taxon>
        <taxon>ecological metagenomes</taxon>
    </lineage>
</organism>
<protein>
    <submittedName>
        <fullName evidence="1">Uncharacterized protein</fullName>
    </submittedName>
</protein>
<comment type="caution">
    <text evidence="1">The sequence shown here is derived from an EMBL/GenBank/DDBJ whole genome shotgun (WGS) entry which is preliminary data.</text>
</comment>
<dbReference type="AlphaFoldDB" id="A0A0F9R5E4"/>
<sequence>MEITVKIKNVYGHNLTYPACEVSEKLIQLTSVKTFTKQHIAIIKSLGYEVKVEQANI</sequence>
<proteinExistence type="predicted"/>
<dbReference type="EMBL" id="LAZR01001049">
    <property type="protein sequence ID" value="KKN51770.1"/>
    <property type="molecule type" value="Genomic_DNA"/>
</dbReference>
<name>A0A0F9R5E4_9ZZZZ</name>
<reference evidence="1" key="1">
    <citation type="journal article" date="2015" name="Nature">
        <title>Complex archaea that bridge the gap between prokaryotes and eukaryotes.</title>
        <authorList>
            <person name="Spang A."/>
            <person name="Saw J.H."/>
            <person name="Jorgensen S.L."/>
            <person name="Zaremba-Niedzwiedzka K."/>
            <person name="Martijn J."/>
            <person name="Lind A.E."/>
            <person name="van Eijk R."/>
            <person name="Schleper C."/>
            <person name="Guy L."/>
            <person name="Ettema T.J."/>
        </authorList>
    </citation>
    <scope>NUCLEOTIDE SEQUENCE</scope>
</reference>
<evidence type="ECO:0000313" key="1">
    <source>
        <dbReference type="EMBL" id="KKN51770.1"/>
    </source>
</evidence>
<accession>A0A0F9R5E4</accession>
<gene>
    <name evidence="1" type="ORF">LCGC14_0619470</name>
</gene>